<name>A0ABS1TG95_9CLOT</name>
<evidence type="ECO:0000256" key="3">
    <source>
        <dbReference type="ARBA" id="ARBA00022989"/>
    </source>
</evidence>
<keyword evidence="1 7" id="KW-1003">Cell membrane</keyword>
<dbReference type="Proteomes" id="UP000632377">
    <property type="component" value="Unassembled WGS sequence"/>
</dbReference>
<keyword evidence="6 7" id="KW-0961">Cell wall biogenesis/degradation</keyword>
<gene>
    <name evidence="7 8" type="primary">mltG</name>
    <name evidence="8" type="ORF">JK636_21770</name>
</gene>
<keyword evidence="9" id="KW-1185">Reference proteome</keyword>
<keyword evidence="2 7" id="KW-0812">Transmembrane</keyword>
<keyword evidence="4 7" id="KW-0472">Membrane</keyword>
<dbReference type="EC" id="4.2.2.29" evidence="7"/>
<dbReference type="Gene3D" id="3.30.160.60">
    <property type="entry name" value="Classic Zinc Finger"/>
    <property type="match status" value="1"/>
</dbReference>
<comment type="similarity">
    <text evidence="7">Belongs to the transglycosylase MltG family.</text>
</comment>
<accession>A0ABS1TG95</accession>
<dbReference type="InterPro" id="IPR003770">
    <property type="entry name" value="MLTG-like"/>
</dbReference>
<proteinExistence type="inferred from homology"/>
<evidence type="ECO:0000256" key="1">
    <source>
        <dbReference type="ARBA" id="ARBA00022475"/>
    </source>
</evidence>
<reference evidence="8 9" key="1">
    <citation type="submission" date="2021-01" db="EMBL/GenBank/DDBJ databases">
        <title>Genome public.</title>
        <authorList>
            <person name="Liu C."/>
            <person name="Sun Q."/>
        </authorList>
    </citation>
    <scope>NUCLEOTIDE SEQUENCE [LARGE SCALE GENOMIC DNA]</scope>
    <source>
        <strain evidence="8 9">YIM B02515</strain>
    </source>
</reference>
<evidence type="ECO:0000256" key="5">
    <source>
        <dbReference type="ARBA" id="ARBA00023239"/>
    </source>
</evidence>
<organism evidence="8 9">
    <name type="scientific">Clostridium rhizosphaerae</name>
    <dbReference type="NCBI Taxonomy" id="2803861"/>
    <lineage>
        <taxon>Bacteria</taxon>
        <taxon>Bacillati</taxon>
        <taxon>Bacillota</taxon>
        <taxon>Clostridia</taxon>
        <taxon>Eubacteriales</taxon>
        <taxon>Clostridiaceae</taxon>
        <taxon>Clostridium</taxon>
    </lineage>
</organism>
<comment type="caution">
    <text evidence="8">The sequence shown here is derived from an EMBL/GenBank/DDBJ whole genome shotgun (WGS) entry which is preliminary data.</text>
</comment>
<sequence length="335" mass="38177">MKYKKSIAVFSIVIVSVLVISVIYSYFHSLHTINKENSYIIIKNESSLSEVAKQFKSRGIIKPNNSFLVYARLFGMGSGIKESKLIIKPNMNYKELILKLQNGQSDFAVVTIPEGFTLYQISERLQKNLSLNKDNFLNITISDLTYNDLISKRDNTHFDLEGFLYPDTYYIPVGYTEKDAANLMFNRFKSVFSDKYIIRTKELGLSINQVITIASLIEKEAANDNERSRIAGVIYNRIKKGMPLQIDAAVIYAITKGKGTIQKVTYDDLKIQDVYNTYLYKGFPPGPIASPGKPSIEAALYPEENDYLYYVANGKGHVFSKTYEEHMSNVKKYIK</sequence>
<comment type="function">
    <text evidence="7">Functions as a peptidoglycan terminase that cleaves nascent peptidoglycan strands endolytically to terminate their elongation.</text>
</comment>
<protein>
    <recommendedName>
        <fullName evidence="7">Endolytic murein transglycosylase</fullName>
        <ecNumber evidence="7">4.2.2.29</ecNumber>
    </recommendedName>
    <alternativeName>
        <fullName evidence="7">Peptidoglycan lytic transglycosylase</fullName>
    </alternativeName>
    <alternativeName>
        <fullName evidence="7">Peptidoglycan polymerization terminase</fullName>
    </alternativeName>
</protein>
<dbReference type="PANTHER" id="PTHR30518:SF2">
    <property type="entry name" value="ENDOLYTIC MUREIN TRANSGLYCOSYLASE"/>
    <property type="match status" value="1"/>
</dbReference>
<dbReference type="RefSeq" id="WP_202751067.1">
    <property type="nucleotide sequence ID" value="NZ_JAESWC010000018.1"/>
</dbReference>
<feature type="site" description="Important for catalytic activity" evidence="7">
    <location>
        <position position="220"/>
    </location>
</feature>
<dbReference type="PANTHER" id="PTHR30518">
    <property type="entry name" value="ENDOLYTIC MUREIN TRANSGLYCOSYLASE"/>
    <property type="match status" value="1"/>
</dbReference>
<evidence type="ECO:0000256" key="4">
    <source>
        <dbReference type="ARBA" id="ARBA00023136"/>
    </source>
</evidence>
<dbReference type="Gene3D" id="3.30.1490.480">
    <property type="entry name" value="Endolytic murein transglycosylase"/>
    <property type="match status" value="1"/>
</dbReference>
<keyword evidence="5 7" id="KW-0456">Lyase</keyword>
<dbReference type="HAMAP" id="MF_02065">
    <property type="entry name" value="MltG"/>
    <property type="match status" value="1"/>
</dbReference>
<dbReference type="NCBIfam" id="TIGR00247">
    <property type="entry name" value="endolytic transglycosylase MltG"/>
    <property type="match status" value="1"/>
</dbReference>
<evidence type="ECO:0000313" key="8">
    <source>
        <dbReference type="EMBL" id="MBL4938345.1"/>
    </source>
</evidence>
<feature type="transmembrane region" description="Helical" evidence="7">
    <location>
        <begin position="7"/>
        <end position="27"/>
    </location>
</feature>
<comment type="subcellular location">
    <subcellularLocation>
        <location evidence="7">Cell membrane</location>
        <topology evidence="7">Single-pass membrane protein</topology>
    </subcellularLocation>
</comment>
<evidence type="ECO:0000313" key="9">
    <source>
        <dbReference type="Proteomes" id="UP000632377"/>
    </source>
</evidence>
<evidence type="ECO:0000256" key="2">
    <source>
        <dbReference type="ARBA" id="ARBA00022692"/>
    </source>
</evidence>
<evidence type="ECO:0000256" key="7">
    <source>
        <dbReference type="HAMAP-Rule" id="MF_02065"/>
    </source>
</evidence>
<comment type="catalytic activity">
    <reaction evidence="7">
        <text>a peptidoglycan chain = a peptidoglycan chain with N-acetyl-1,6-anhydromuramyl-[peptide] at the reducing end + a peptidoglycan chain with N-acetylglucosamine at the non-reducing end.</text>
        <dbReference type="EC" id="4.2.2.29"/>
    </reaction>
</comment>
<dbReference type="Pfam" id="PF02618">
    <property type="entry name" value="YceG"/>
    <property type="match status" value="1"/>
</dbReference>
<dbReference type="EMBL" id="JAESWC010000018">
    <property type="protein sequence ID" value="MBL4938345.1"/>
    <property type="molecule type" value="Genomic_DNA"/>
</dbReference>
<evidence type="ECO:0000256" key="6">
    <source>
        <dbReference type="ARBA" id="ARBA00023316"/>
    </source>
</evidence>
<dbReference type="CDD" id="cd08010">
    <property type="entry name" value="MltG_like"/>
    <property type="match status" value="1"/>
</dbReference>
<keyword evidence="3 7" id="KW-1133">Transmembrane helix</keyword>